<gene>
    <name evidence="3" type="ORF">HOO65_060456</name>
</gene>
<dbReference type="RefSeq" id="XP_070857806.1">
    <property type="nucleotide sequence ID" value="XM_071003930.1"/>
</dbReference>
<dbReference type="EMBL" id="JABSNW010000006">
    <property type="protein sequence ID" value="KAL2886626.1"/>
    <property type="molecule type" value="Genomic_DNA"/>
</dbReference>
<accession>A0ABR4MED6</accession>
<comment type="caution">
    <text evidence="3">The sequence shown here is derived from an EMBL/GenBank/DDBJ whole genome shotgun (WGS) entry which is preliminary data.</text>
</comment>
<feature type="region of interest" description="Disordered" evidence="1">
    <location>
        <begin position="340"/>
        <end position="361"/>
    </location>
</feature>
<name>A0ABR4MED6_9PEZI</name>
<proteinExistence type="predicted"/>
<sequence>MSPMHKIHEDNLYGQPTLYNSGHRAVPEVSLERVKHSRRMFWIRLTALLAAVVVAVAAAIAIMAVTINWDNKVTNSEGARSVRRADPAPLGLKIGSLAPVVTPFLTSSIIASFASPGVSAIPVSEPSALASASFSNITTMNTITLPGTSATTLPSSFLTAWNPPNATGTGYSRIPLSSGTRPHYSYFTASSVPPYGNSSDYHYYLTGSTGTGTGGSSWSLTGTDYETASDVDCTESVTVTVTVTASHDSYDSVPSYTEFATPTAFTSDDDFTETETTTVTPTFTTFQTTTVDSVQIITVLDTVSGTLTPVTTLTVVDGQPPFTTDNSTATGQGTAISTGFPTASGAKPIPTDDGPNGEFSGRNQLNVAGRLGCSTATMLGSAAIAALVAMW</sequence>
<keyword evidence="2" id="KW-1133">Transmembrane helix</keyword>
<evidence type="ECO:0000256" key="2">
    <source>
        <dbReference type="SAM" id="Phobius"/>
    </source>
</evidence>
<protein>
    <submittedName>
        <fullName evidence="3">Uncharacterized protein</fullName>
    </submittedName>
</protein>
<evidence type="ECO:0000256" key="1">
    <source>
        <dbReference type="SAM" id="MobiDB-lite"/>
    </source>
</evidence>
<keyword evidence="2" id="KW-0472">Membrane</keyword>
<keyword evidence="2" id="KW-0812">Transmembrane</keyword>
<reference evidence="3 4" key="1">
    <citation type="submission" date="2020-05" db="EMBL/GenBank/DDBJ databases">
        <title>Ceratocystis lukuohia genome.</title>
        <authorList>
            <person name="Harrington T.C."/>
            <person name="Kim K."/>
            <person name="Mayers C.G."/>
        </authorList>
    </citation>
    <scope>NUCLEOTIDE SEQUENCE [LARGE SCALE GENOMIC DNA]</scope>
    <source>
        <strain evidence="3 4">C4212</strain>
    </source>
</reference>
<evidence type="ECO:0000313" key="3">
    <source>
        <dbReference type="EMBL" id="KAL2886626.1"/>
    </source>
</evidence>
<keyword evidence="4" id="KW-1185">Reference proteome</keyword>
<feature type="transmembrane region" description="Helical" evidence="2">
    <location>
        <begin position="41"/>
        <end position="67"/>
    </location>
</feature>
<evidence type="ECO:0000313" key="4">
    <source>
        <dbReference type="Proteomes" id="UP001610728"/>
    </source>
</evidence>
<dbReference type="Proteomes" id="UP001610728">
    <property type="component" value="Unassembled WGS sequence"/>
</dbReference>
<organism evidence="3 4">
    <name type="scientific">Ceratocystis lukuohia</name>
    <dbReference type="NCBI Taxonomy" id="2019550"/>
    <lineage>
        <taxon>Eukaryota</taxon>
        <taxon>Fungi</taxon>
        <taxon>Dikarya</taxon>
        <taxon>Ascomycota</taxon>
        <taxon>Pezizomycotina</taxon>
        <taxon>Sordariomycetes</taxon>
        <taxon>Hypocreomycetidae</taxon>
        <taxon>Microascales</taxon>
        <taxon>Ceratocystidaceae</taxon>
        <taxon>Ceratocystis</taxon>
    </lineage>
</organism>
<dbReference type="GeneID" id="98119852"/>